<evidence type="ECO:0000313" key="2">
    <source>
        <dbReference type="EMBL" id="MBM7124697.1"/>
    </source>
</evidence>
<feature type="signal peptide" evidence="1">
    <location>
        <begin position="1"/>
        <end position="25"/>
    </location>
</feature>
<keyword evidence="3" id="KW-1185">Reference proteome</keyword>
<reference evidence="2" key="1">
    <citation type="submission" date="2020-10" db="EMBL/GenBank/DDBJ databases">
        <title>Phylogeny of dyella-like bacteria.</title>
        <authorList>
            <person name="Fu J."/>
        </authorList>
    </citation>
    <scope>NUCLEOTIDE SEQUENCE</scope>
    <source>
        <strain evidence="2">DHOC52</strain>
    </source>
</reference>
<dbReference type="RefSeq" id="WP_204680220.1">
    <property type="nucleotide sequence ID" value="NZ_BSNR01000003.1"/>
</dbReference>
<dbReference type="EMBL" id="JADIKE010000028">
    <property type="protein sequence ID" value="MBM7124697.1"/>
    <property type="molecule type" value="Genomic_DNA"/>
</dbReference>
<evidence type="ECO:0008006" key="4">
    <source>
        <dbReference type="Google" id="ProtNLM"/>
    </source>
</evidence>
<comment type="caution">
    <text evidence="2">The sequence shown here is derived from an EMBL/GenBank/DDBJ whole genome shotgun (WGS) entry which is preliminary data.</text>
</comment>
<keyword evidence="1" id="KW-0732">Signal</keyword>
<gene>
    <name evidence="2" type="ORF">ISP19_04840</name>
</gene>
<accession>A0ABS2K0B9</accession>
<evidence type="ECO:0000256" key="1">
    <source>
        <dbReference type="SAM" id="SignalP"/>
    </source>
</evidence>
<organism evidence="2 3">
    <name type="scientific">Dyella flava</name>
    <dbReference type="NCBI Taxonomy" id="1920170"/>
    <lineage>
        <taxon>Bacteria</taxon>
        <taxon>Pseudomonadati</taxon>
        <taxon>Pseudomonadota</taxon>
        <taxon>Gammaproteobacteria</taxon>
        <taxon>Lysobacterales</taxon>
        <taxon>Rhodanobacteraceae</taxon>
        <taxon>Dyella</taxon>
    </lineage>
</organism>
<proteinExistence type="predicted"/>
<feature type="chain" id="PRO_5046778087" description="PXPV repeat-containing protein" evidence="1">
    <location>
        <begin position="26"/>
        <end position="109"/>
    </location>
</feature>
<evidence type="ECO:0000313" key="3">
    <source>
        <dbReference type="Proteomes" id="UP001430149"/>
    </source>
</evidence>
<sequence length="109" mass="11305">MNKTPYLLASLLAVGIGAYLPSAHAAAVVTYSSAPGYAVTTVHTTGPYYGIHPAPCCYTGVVVTGRASTITVAAVPPPPPLVRMVYAAPVVTVYPPPRVVYVPTAYYVP</sequence>
<name>A0ABS2K0B9_9GAMM</name>
<protein>
    <recommendedName>
        <fullName evidence="4">PXPV repeat-containing protein</fullName>
    </recommendedName>
</protein>
<dbReference type="Proteomes" id="UP001430149">
    <property type="component" value="Unassembled WGS sequence"/>
</dbReference>